<feature type="region of interest" description="Disordered" evidence="1">
    <location>
        <begin position="82"/>
        <end position="138"/>
    </location>
</feature>
<sequence>MFKKKKKKKVGGLSIKTSRWNFPEINDRPYSIEKSTSLNPRFISCNSGRRKIPKQEKEKGGKKPGTYKLEDKINYSLPGYVTGGPRNLGYKSRNRESMGGWGAKNVKDSNHPPPFSQKSHHFTKRKAGEGCDSYLGRG</sequence>
<comment type="caution">
    <text evidence="2">The sequence shown here is derived from an EMBL/GenBank/DDBJ whole genome shotgun (WGS) entry which is preliminary data.</text>
</comment>
<evidence type="ECO:0000313" key="2">
    <source>
        <dbReference type="EMBL" id="GIY16411.1"/>
    </source>
</evidence>
<organism evidence="2 3">
    <name type="scientific">Caerostris extrusa</name>
    <name type="common">Bark spider</name>
    <name type="synonym">Caerostris bankana</name>
    <dbReference type="NCBI Taxonomy" id="172846"/>
    <lineage>
        <taxon>Eukaryota</taxon>
        <taxon>Metazoa</taxon>
        <taxon>Ecdysozoa</taxon>
        <taxon>Arthropoda</taxon>
        <taxon>Chelicerata</taxon>
        <taxon>Arachnida</taxon>
        <taxon>Araneae</taxon>
        <taxon>Araneomorphae</taxon>
        <taxon>Entelegynae</taxon>
        <taxon>Araneoidea</taxon>
        <taxon>Araneidae</taxon>
        <taxon>Caerostris</taxon>
    </lineage>
</organism>
<dbReference type="Proteomes" id="UP001054945">
    <property type="component" value="Unassembled WGS sequence"/>
</dbReference>
<evidence type="ECO:0000313" key="3">
    <source>
        <dbReference type="Proteomes" id="UP001054945"/>
    </source>
</evidence>
<dbReference type="AlphaFoldDB" id="A0AAV4R5W2"/>
<accession>A0AAV4R5W2</accession>
<protein>
    <submittedName>
        <fullName evidence="2">Uncharacterized protein</fullName>
    </submittedName>
</protein>
<dbReference type="EMBL" id="BPLR01007377">
    <property type="protein sequence ID" value="GIY16411.1"/>
    <property type="molecule type" value="Genomic_DNA"/>
</dbReference>
<gene>
    <name evidence="2" type="ORF">CEXT_268991</name>
</gene>
<evidence type="ECO:0000256" key="1">
    <source>
        <dbReference type="SAM" id="MobiDB-lite"/>
    </source>
</evidence>
<keyword evidence="3" id="KW-1185">Reference proteome</keyword>
<name>A0AAV4R5W2_CAEEX</name>
<reference evidence="2 3" key="1">
    <citation type="submission" date="2021-06" db="EMBL/GenBank/DDBJ databases">
        <title>Caerostris extrusa draft genome.</title>
        <authorList>
            <person name="Kono N."/>
            <person name="Arakawa K."/>
        </authorList>
    </citation>
    <scope>NUCLEOTIDE SEQUENCE [LARGE SCALE GENOMIC DNA]</scope>
</reference>
<proteinExistence type="predicted"/>